<proteinExistence type="predicted"/>
<evidence type="ECO:0000313" key="2">
    <source>
        <dbReference type="Proteomes" id="UP001220324"/>
    </source>
</evidence>
<dbReference type="Proteomes" id="UP001220324">
    <property type="component" value="Unassembled WGS sequence"/>
</dbReference>
<gene>
    <name evidence="1" type="ORF">N7494_008771</name>
</gene>
<comment type="caution">
    <text evidence="1">The sequence shown here is derived from an EMBL/GenBank/DDBJ whole genome shotgun (WGS) entry which is preliminary data.</text>
</comment>
<keyword evidence="2" id="KW-1185">Reference proteome</keyword>
<accession>A0AAD6GCQ3</accession>
<evidence type="ECO:0000313" key="1">
    <source>
        <dbReference type="EMBL" id="KAJ5532219.1"/>
    </source>
</evidence>
<name>A0AAD6GCQ3_9EURO</name>
<dbReference type="EMBL" id="JAQIZZ010000007">
    <property type="protein sequence ID" value="KAJ5532219.1"/>
    <property type="molecule type" value="Genomic_DNA"/>
</dbReference>
<sequence>MCFPQSRMLKPQSPRREAYGNNYDRYLQDLGRYQRALAEYHKDKKKRRARHNAHDAGWIGAVAGASAGASAGCGGGGGGGGGC</sequence>
<organism evidence="1 2">
    <name type="scientific">Penicillium frequentans</name>
    <dbReference type="NCBI Taxonomy" id="3151616"/>
    <lineage>
        <taxon>Eukaryota</taxon>
        <taxon>Fungi</taxon>
        <taxon>Dikarya</taxon>
        <taxon>Ascomycota</taxon>
        <taxon>Pezizomycotina</taxon>
        <taxon>Eurotiomycetes</taxon>
        <taxon>Eurotiomycetidae</taxon>
        <taxon>Eurotiales</taxon>
        <taxon>Aspergillaceae</taxon>
        <taxon>Penicillium</taxon>
    </lineage>
</organism>
<reference evidence="1 2" key="1">
    <citation type="journal article" date="2023" name="IMA Fungus">
        <title>Comparative genomic study of the Penicillium genus elucidates a diverse pangenome and 15 lateral gene transfer events.</title>
        <authorList>
            <person name="Petersen C."/>
            <person name="Sorensen T."/>
            <person name="Nielsen M.R."/>
            <person name="Sondergaard T.E."/>
            <person name="Sorensen J.L."/>
            <person name="Fitzpatrick D.A."/>
            <person name="Frisvad J.C."/>
            <person name="Nielsen K.L."/>
        </authorList>
    </citation>
    <scope>NUCLEOTIDE SEQUENCE [LARGE SCALE GENOMIC DNA]</scope>
    <source>
        <strain evidence="1 2">IBT 35679</strain>
    </source>
</reference>
<protein>
    <submittedName>
        <fullName evidence="1">Uncharacterized protein</fullName>
    </submittedName>
</protein>
<dbReference type="AlphaFoldDB" id="A0AAD6GCQ3"/>